<name>A0ABN9TRB3_9DINO</name>
<dbReference type="EMBL" id="CAUYUJ010014995">
    <property type="protein sequence ID" value="CAK0848644.1"/>
    <property type="molecule type" value="Genomic_DNA"/>
</dbReference>
<evidence type="ECO:0000313" key="2">
    <source>
        <dbReference type="EMBL" id="CAK0848644.1"/>
    </source>
</evidence>
<proteinExistence type="predicted"/>
<feature type="region of interest" description="Disordered" evidence="1">
    <location>
        <begin position="1"/>
        <end position="38"/>
    </location>
</feature>
<evidence type="ECO:0000256" key="1">
    <source>
        <dbReference type="SAM" id="MobiDB-lite"/>
    </source>
</evidence>
<sequence>MLTDRAVRSFGAPRSPHGVSPKYRSGTPRVPQSNGVQGAGRDFSRCCSFFCVIEYLGAPAGAAGVPSTPASWSARERKSVSFGAAPERLSPRGGPADLAGQLVQVLPSEQESDGDVSVGSAAGARTWLETLAVLPGAGIPDTIMAPVMSGEADGPTCAQEEDAEWAEIEAYADEQARRFMPLTDRRRARRTATVSIGRAKQADGIDFQMETSALWQRREVTRGGLRAPCSVICTVWGAAR</sequence>
<keyword evidence="3" id="KW-1185">Reference proteome</keyword>
<reference evidence="2" key="1">
    <citation type="submission" date="2023-10" db="EMBL/GenBank/DDBJ databases">
        <authorList>
            <person name="Chen Y."/>
            <person name="Shah S."/>
            <person name="Dougan E. K."/>
            <person name="Thang M."/>
            <person name="Chan C."/>
        </authorList>
    </citation>
    <scope>NUCLEOTIDE SEQUENCE [LARGE SCALE GENOMIC DNA]</scope>
</reference>
<evidence type="ECO:0000313" key="3">
    <source>
        <dbReference type="Proteomes" id="UP001189429"/>
    </source>
</evidence>
<organism evidence="2 3">
    <name type="scientific">Prorocentrum cordatum</name>
    <dbReference type="NCBI Taxonomy" id="2364126"/>
    <lineage>
        <taxon>Eukaryota</taxon>
        <taxon>Sar</taxon>
        <taxon>Alveolata</taxon>
        <taxon>Dinophyceae</taxon>
        <taxon>Prorocentrales</taxon>
        <taxon>Prorocentraceae</taxon>
        <taxon>Prorocentrum</taxon>
    </lineage>
</organism>
<comment type="caution">
    <text evidence="2">The sequence shown here is derived from an EMBL/GenBank/DDBJ whole genome shotgun (WGS) entry which is preliminary data.</text>
</comment>
<accession>A0ABN9TRB3</accession>
<gene>
    <name evidence="2" type="ORF">PCOR1329_LOCUS41536</name>
</gene>
<protein>
    <submittedName>
        <fullName evidence="2">Uncharacterized protein</fullName>
    </submittedName>
</protein>
<dbReference type="Proteomes" id="UP001189429">
    <property type="component" value="Unassembled WGS sequence"/>
</dbReference>